<feature type="transmembrane region" description="Helical" evidence="1">
    <location>
        <begin position="46"/>
        <end position="66"/>
    </location>
</feature>
<gene>
    <name evidence="2" type="ORF">GCM10010326_76460</name>
</gene>
<dbReference type="RefSeq" id="WP_190029564.1">
    <property type="nucleotide sequence ID" value="NZ_BMUU01000025.1"/>
</dbReference>
<dbReference type="GeneID" id="96295473"/>
<evidence type="ECO:0000313" key="2">
    <source>
        <dbReference type="EMBL" id="GGY71000.1"/>
    </source>
</evidence>
<keyword evidence="1" id="KW-0472">Membrane</keyword>
<reference evidence="3" key="1">
    <citation type="journal article" date="2019" name="Int. J. Syst. Evol. Microbiol.">
        <title>The Global Catalogue of Microorganisms (GCM) 10K type strain sequencing project: providing services to taxonomists for standard genome sequencing and annotation.</title>
        <authorList>
            <consortium name="The Broad Institute Genomics Platform"/>
            <consortium name="The Broad Institute Genome Sequencing Center for Infectious Disease"/>
            <person name="Wu L."/>
            <person name="Ma J."/>
        </authorList>
    </citation>
    <scope>NUCLEOTIDE SEQUENCE [LARGE SCALE GENOMIC DNA]</scope>
    <source>
        <strain evidence="3">JCM 4594</strain>
    </source>
</reference>
<feature type="transmembrane region" description="Helical" evidence="1">
    <location>
        <begin position="20"/>
        <end position="39"/>
    </location>
</feature>
<keyword evidence="1" id="KW-0812">Transmembrane</keyword>
<comment type="caution">
    <text evidence="2">The sequence shown here is derived from an EMBL/GenBank/DDBJ whole genome shotgun (WGS) entry which is preliminary data.</text>
</comment>
<name>A0ABQ3B1C4_9ACTN</name>
<dbReference type="Proteomes" id="UP000600946">
    <property type="component" value="Unassembled WGS sequence"/>
</dbReference>
<proteinExistence type="predicted"/>
<evidence type="ECO:0000256" key="1">
    <source>
        <dbReference type="SAM" id="Phobius"/>
    </source>
</evidence>
<evidence type="ECO:0000313" key="3">
    <source>
        <dbReference type="Proteomes" id="UP000600946"/>
    </source>
</evidence>
<sequence>MSQSSSPIPPAAPLPDARWGPTHALILLIAIFTFGTLLFREGTTIGAILSLLGGCGAIGAGTLGLAGGGRRLIAALAEVAVRSGAGR</sequence>
<organism evidence="2 3">
    <name type="scientific">Streptomyces xanthochromogenes</name>
    <dbReference type="NCBI Taxonomy" id="67384"/>
    <lineage>
        <taxon>Bacteria</taxon>
        <taxon>Bacillati</taxon>
        <taxon>Actinomycetota</taxon>
        <taxon>Actinomycetes</taxon>
        <taxon>Kitasatosporales</taxon>
        <taxon>Streptomycetaceae</taxon>
        <taxon>Streptomyces</taxon>
    </lineage>
</organism>
<keyword evidence="3" id="KW-1185">Reference proteome</keyword>
<dbReference type="EMBL" id="BMUU01000025">
    <property type="protein sequence ID" value="GGY71000.1"/>
    <property type="molecule type" value="Genomic_DNA"/>
</dbReference>
<accession>A0ABQ3B1C4</accession>
<keyword evidence="1" id="KW-1133">Transmembrane helix</keyword>
<protein>
    <submittedName>
        <fullName evidence="2">Uncharacterized protein</fullName>
    </submittedName>
</protein>